<dbReference type="NCBIfam" id="TIGR01509">
    <property type="entry name" value="HAD-SF-IA-v3"/>
    <property type="match status" value="1"/>
</dbReference>
<organism evidence="5 6">
    <name type="scientific">Loktanella gaetbuli</name>
    <dbReference type="NCBI Taxonomy" id="2881335"/>
    <lineage>
        <taxon>Bacteria</taxon>
        <taxon>Pseudomonadati</taxon>
        <taxon>Pseudomonadota</taxon>
        <taxon>Alphaproteobacteria</taxon>
        <taxon>Rhodobacterales</taxon>
        <taxon>Roseobacteraceae</taxon>
        <taxon>Loktanella</taxon>
    </lineage>
</organism>
<proteinExistence type="inferred from homology"/>
<evidence type="ECO:0000256" key="4">
    <source>
        <dbReference type="ARBA" id="ARBA00013078"/>
    </source>
</evidence>
<dbReference type="SFLD" id="SFLDG01129">
    <property type="entry name" value="C1.5:_HAD__Beta-PGM__Phosphata"/>
    <property type="match status" value="1"/>
</dbReference>
<comment type="catalytic activity">
    <reaction evidence="1">
        <text>2-phosphoglycolate + H2O = glycolate + phosphate</text>
        <dbReference type="Rhea" id="RHEA:14369"/>
        <dbReference type="ChEBI" id="CHEBI:15377"/>
        <dbReference type="ChEBI" id="CHEBI:29805"/>
        <dbReference type="ChEBI" id="CHEBI:43474"/>
        <dbReference type="ChEBI" id="CHEBI:58033"/>
        <dbReference type="EC" id="3.1.3.18"/>
    </reaction>
</comment>
<dbReference type="RefSeq" id="WP_226747156.1">
    <property type="nucleotide sequence ID" value="NZ_JAJATZ010000001.1"/>
</dbReference>
<evidence type="ECO:0000313" key="5">
    <source>
        <dbReference type="EMBL" id="MCB5198176.1"/>
    </source>
</evidence>
<gene>
    <name evidence="5" type="ORF">LGQ03_02880</name>
</gene>
<accession>A0ABS8BR36</accession>
<comment type="similarity">
    <text evidence="3">Belongs to the HAD-like hydrolase superfamily. CbbY/CbbZ/Gph/YieH family.</text>
</comment>
<keyword evidence="5" id="KW-0378">Hydrolase</keyword>
<dbReference type="SUPFAM" id="SSF56784">
    <property type="entry name" value="HAD-like"/>
    <property type="match status" value="1"/>
</dbReference>
<dbReference type="InterPro" id="IPR023198">
    <property type="entry name" value="PGP-like_dom2"/>
</dbReference>
<dbReference type="Pfam" id="PF13419">
    <property type="entry name" value="HAD_2"/>
    <property type="match status" value="1"/>
</dbReference>
<evidence type="ECO:0000256" key="1">
    <source>
        <dbReference type="ARBA" id="ARBA00000830"/>
    </source>
</evidence>
<evidence type="ECO:0000313" key="6">
    <source>
        <dbReference type="Proteomes" id="UP001138961"/>
    </source>
</evidence>
<dbReference type="Proteomes" id="UP001138961">
    <property type="component" value="Unassembled WGS sequence"/>
</dbReference>
<dbReference type="Gene3D" id="3.40.50.1000">
    <property type="entry name" value="HAD superfamily/HAD-like"/>
    <property type="match status" value="1"/>
</dbReference>
<keyword evidence="6" id="KW-1185">Reference proteome</keyword>
<dbReference type="PANTHER" id="PTHR43434">
    <property type="entry name" value="PHOSPHOGLYCOLATE PHOSPHATASE"/>
    <property type="match status" value="1"/>
</dbReference>
<evidence type="ECO:0000256" key="2">
    <source>
        <dbReference type="ARBA" id="ARBA00004818"/>
    </source>
</evidence>
<evidence type="ECO:0000256" key="3">
    <source>
        <dbReference type="ARBA" id="ARBA00006171"/>
    </source>
</evidence>
<dbReference type="PANTHER" id="PTHR43434:SF1">
    <property type="entry name" value="PHOSPHOGLYCOLATE PHOSPHATASE"/>
    <property type="match status" value="1"/>
</dbReference>
<sequence>MRCVVFDLDGTLADTSGDLIAAANACFADLGHAAPLDAAADGDTAVRGARAMLRLGFARIRGEGDHEADVDAQYQPLLDHYARDIASHTYFYDGALDAISRLRAASFRVAICTNKPGHLTDLLLDALDARDHFDAVVAADTLTVSKPDPAPFFEAVSRAGGDPTRAFLIGDTQTDRDTARAAGVPIVLVSFGPAGARVLDMAHDVALHSYAELDDVAVQLLGR</sequence>
<dbReference type="GO" id="GO:0016787">
    <property type="term" value="F:hydrolase activity"/>
    <property type="evidence" value="ECO:0007669"/>
    <property type="project" value="UniProtKB-KW"/>
</dbReference>
<dbReference type="Gene3D" id="1.10.150.240">
    <property type="entry name" value="Putative phosphatase, domain 2"/>
    <property type="match status" value="1"/>
</dbReference>
<protein>
    <recommendedName>
        <fullName evidence="4">phosphoglycolate phosphatase</fullName>
        <ecNumber evidence="4">3.1.3.18</ecNumber>
    </recommendedName>
</protein>
<dbReference type="NCBIfam" id="TIGR01549">
    <property type="entry name" value="HAD-SF-IA-v1"/>
    <property type="match status" value="1"/>
</dbReference>
<reference evidence="5" key="1">
    <citation type="submission" date="2021-10" db="EMBL/GenBank/DDBJ databases">
        <title>Loktanella gaetbuli sp. nov., isolated from a tidal flat.</title>
        <authorList>
            <person name="Park S."/>
            <person name="Yoon J.-H."/>
        </authorList>
    </citation>
    <scope>NUCLEOTIDE SEQUENCE</scope>
    <source>
        <strain evidence="5">TSTF-M6</strain>
    </source>
</reference>
<dbReference type="InterPro" id="IPR036412">
    <property type="entry name" value="HAD-like_sf"/>
</dbReference>
<dbReference type="InterPro" id="IPR006439">
    <property type="entry name" value="HAD-SF_hydro_IA"/>
</dbReference>
<comment type="caution">
    <text evidence="5">The sequence shown here is derived from an EMBL/GenBank/DDBJ whole genome shotgun (WGS) entry which is preliminary data.</text>
</comment>
<dbReference type="EC" id="3.1.3.18" evidence="4"/>
<dbReference type="InterPro" id="IPR050155">
    <property type="entry name" value="HAD-like_hydrolase_sf"/>
</dbReference>
<dbReference type="PRINTS" id="PR00413">
    <property type="entry name" value="HADHALOGNASE"/>
</dbReference>
<comment type="pathway">
    <text evidence="2">Organic acid metabolism; glycolate biosynthesis; glycolate from 2-phosphoglycolate: step 1/1.</text>
</comment>
<dbReference type="EMBL" id="JAJATZ010000001">
    <property type="protein sequence ID" value="MCB5198176.1"/>
    <property type="molecule type" value="Genomic_DNA"/>
</dbReference>
<dbReference type="InterPro" id="IPR041492">
    <property type="entry name" value="HAD_2"/>
</dbReference>
<dbReference type="InterPro" id="IPR023214">
    <property type="entry name" value="HAD_sf"/>
</dbReference>
<name>A0ABS8BR36_9RHOB</name>
<dbReference type="SFLD" id="SFLDS00003">
    <property type="entry name" value="Haloacid_Dehalogenase"/>
    <property type="match status" value="1"/>
</dbReference>